<protein>
    <submittedName>
        <fullName evidence="1">Uncharacterized protein</fullName>
    </submittedName>
</protein>
<evidence type="ECO:0000313" key="1">
    <source>
        <dbReference type="EMBL" id="MFD2090704.1"/>
    </source>
</evidence>
<name>A0ABW4X6Q8_9ACTN</name>
<accession>A0ABW4X6Q8</accession>
<dbReference type="Proteomes" id="UP001597402">
    <property type="component" value="Unassembled WGS sequence"/>
</dbReference>
<evidence type="ECO:0000313" key="2">
    <source>
        <dbReference type="Proteomes" id="UP001597402"/>
    </source>
</evidence>
<dbReference type="EMBL" id="JBHUHP010000002">
    <property type="protein sequence ID" value="MFD2090704.1"/>
    <property type="molecule type" value="Genomic_DNA"/>
</dbReference>
<proteinExistence type="predicted"/>
<reference evidence="2" key="1">
    <citation type="journal article" date="2019" name="Int. J. Syst. Evol. Microbiol.">
        <title>The Global Catalogue of Microorganisms (GCM) 10K type strain sequencing project: providing services to taxonomists for standard genome sequencing and annotation.</title>
        <authorList>
            <consortium name="The Broad Institute Genomics Platform"/>
            <consortium name="The Broad Institute Genome Sequencing Center for Infectious Disease"/>
            <person name="Wu L."/>
            <person name="Ma J."/>
        </authorList>
    </citation>
    <scope>NUCLEOTIDE SEQUENCE [LARGE SCALE GENOMIC DNA]</scope>
    <source>
        <strain evidence="2">JCM 3338</strain>
    </source>
</reference>
<comment type="caution">
    <text evidence="1">The sequence shown here is derived from an EMBL/GenBank/DDBJ whole genome shotgun (WGS) entry which is preliminary data.</text>
</comment>
<dbReference type="RefSeq" id="WP_376871983.1">
    <property type="nucleotide sequence ID" value="NZ_JBHUHP010000002.1"/>
</dbReference>
<keyword evidence="2" id="KW-1185">Reference proteome</keyword>
<organism evidence="1 2">
    <name type="scientific">Blastococcus deserti</name>
    <dbReference type="NCBI Taxonomy" id="2259033"/>
    <lineage>
        <taxon>Bacteria</taxon>
        <taxon>Bacillati</taxon>
        <taxon>Actinomycetota</taxon>
        <taxon>Actinomycetes</taxon>
        <taxon>Geodermatophilales</taxon>
        <taxon>Geodermatophilaceae</taxon>
        <taxon>Blastococcus</taxon>
    </lineage>
</organism>
<sequence length="248" mass="27527">MSIEPRNLTAQLHHRAAGNPPSTLPESAISNCFPGLEFDFRNVWRRILEGIELHEASGLVVRGAGELARLGGRLLIEVGGVQTWTPVFGPDVPDDGFTWLEWSNALAGVLAASTGELVPCVFLDVDAGTTETVELRVRSLFVRSAETGEVVPLLDEPVAEPGELTQSLCSPWQNDYRECGCYYWAASRPDYVNVDATPQGPSVGNNWLARSRQPRRYDVPDAQQISYDELFRNWQGLLRFVVEGRDRD</sequence>
<gene>
    <name evidence="1" type="ORF">ACFSHS_03880</name>
</gene>